<dbReference type="Gene3D" id="3.30.2300.10">
    <property type="entry name" value="THUMP superfamily"/>
    <property type="match status" value="1"/>
</dbReference>
<accession>A0A166EWP9</accession>
<proteinExistence type="predicted"/>
<dbReference type="PROSITE" id="PS51165">
    <property type="entry name" value="THUMP"/>
    <property type="match status" value="1"/>
</dbReference>
<dbReference type="CDD" id="cd11717">
    <property type="entry name" value="THUMP_THUMPD1_like"/>
    <property type="match status" value="1"/>
</dbReference>
<dbReference type="OrthoDB" id="367221at2759"/>
<dbReference type="SMART" id="SM00981">
    <property type="entry name" value="THUMP"/>
    <property type="match status" value="1"/>
</dbReference>
<sequence length="277" mass="30970">MSSKNRTARYKPDGSKVTGKGSIDGPGVWVTCNMGKEKQCVGELYDLFESLADELWPPKDPWDSDDELAEAFKQLDVEERVKRELAILKAPKSQKRFHNCRTDTVCLIYIQCNPTVDPVKLILHHLEEVERTGITRTRHVQRFAPASGTCQASLGEFKILASKIIPTAFANVSPNPCNYKIEIKIRAHKKIQRQEAIDEVVKCVPPGYGVSLDNPDIVVLLEIFKGVCTLAVVPDYMRFKTFSPLQIIEARKASGLDVVVDHESENSDEDGSEVEDA</sequence>
<dbReference type="PANTHER" id="PTHR13452">
    <property type="entry name" value="THUMP DOMAIN CONTAINING PROTEIN 1-RELATED"/>
    <property type="match status" value="1"/>
</dbReference>
<dbReference type="InterPro" id="IPR004114">
    <property type="entry name" value="THUMP_dom"/>
</dbReference>
<dbReference type="GO" id="GO:0003723">
    <property type="term" value="F:RNA binding"/>
    <property type="evidence" value="ECO:0007669"/>
    <property type="project" value="UniProtKB-UniRule"/>
</dbReference>
<dbReference type="EMBL" id="KV428038">
    <property type="protein sequence ID" value="KZT40031.1"/>
    <property type="molecule type" value="Genomic_DNA"/>
</dbReference>
<dbReference type="PANTHER" id="PTHR13452:SF10">
    <property type="entry name" value="THUMP DOMAIN-CONTAINING PROTEIN 1"/>
    <property type="match status" value="1"/>
</dbReference>
<dbReference type="AlphaFoldDB" id="A0A166EWP9"/>
<dbReference type="STRING" id="1314776.A0A166EWP9"/>
<dbReference type="InterPro" id="IPR040183">
    <property type="entry name" value="THUMPD1-like"/>
</dbReference>
<protein>
    <recommendedName>
        <fullName evidence="2">THUMP domain-containing protein</fullName>
    </recommendedName>
</protein>
<evidence type="ECO:0000259" key="2">
    <source>
        <dbReference type="PROSITE" id="PS51165"/>
    </source>
</evidence>
<name>A0A166EWP9_9AGAM</name>
<evidence type="ECO:0000313" key="4">
    <source>
        <dbReference type="Proteomes" id="UP000076798"/>
    </source>
</evidence>
<feature type="domain" description="THUMP" evidence="2">
    <location>
        <begin position="128"/>
        <end position="234"/>
    </location>
</feature>
<reference evidence="3 4" key="1">
    <citation type="journal article" date="2016" name="Mol. Biol. Evol.">
        <title>Comparative Genomics of Early-Diverging Mushroom-Forming Fungi Provides Insights into the Origins of Lignocellulose Decay Capabilities.</title>
        <authorList>
            <person name="Nagy L.G."/>
            <person name="Riley R."/>
            <person name="Tritt A."/>
            <person name="Adam C."/>
            <person name="Daum C."/>
            <person name="Floudas D."/>
            <person name="Sun H."/>
            <person name="Yadav J.S."/>
            <person name="Pangilinan J."/>
            <person name="Larsson K.H."/>
            <person name="Matsuura K."/>
            <person name="Barry K."/>
            <person name="Labutti K."/>
            <person name="Kuo R."/>
            <person name="Ohm R.A."/>
            <person name="Bhattacharya S.S."/>
            <person name="Shirouzu T."/>
            <person name="Yoshinaga Y."/>
            <person name="Martin F.M."/>
            <person name="Grigoriev I.V."/>
            <person name="Hibbett D.S."/>
        </authorList>
    </citation>
    <scope>NUCLEOTIDE SEQUENCE [LARGE SCALE GENOMIC DNA]</scope>
    <source>
        <strain evidence="3 4">HHB10207 ss-3</strain>
    </source>
</reference>
<keyword evidence="1" id="KW-0694">RNA-binding</keyword>
<dbReference type="SUPFAM" id="SSF143437">
    <property type="entry name" value="THUMP domain-like"/>
    <property type="match status" value="1"/>
</dbReference>
<dbReference type="Pfam" id="PF02926">
    <property type="entry name" value="THUMP"/>
    <property type="match status" value="1"/>
</dbReference>
<dbReference type="Proteomes" id="UP000076798">
    <property type="component" value="Unassembled WGS sequence"/>
</dbReference>
<evidence type="ECO:0000313" key="3">
    <source>
        <dbReference type="EMBL" id="KZT40031.1"/>
    </source>
</evidence>
<keyword evidence="4" id="KW-1185">Reference proteome</keyword>
<organism evidence="3 4">
    <name type="scientific">Sistotremastrum suecicum HHB10207 ss-3</name>
    <dbReference type="NCBI Taxonomy" id="1314776"/>
    <lineage>
        <taxon>Eukaryota</taxon>
        <taxon>Fungi</taxon>
        <taxon>Dikarya</taxon>
        <taxon>Basidiomycota</taxon>
        <taxon>Agaricomycotina</taxon>
        <taxon>Agaricomycetes</taxon>
        <taxon>Sistotremastrales</taxon>
        <taxon>Sistotremastraceae</taxon>
        <taxon>Sistotremastrum</taxon>
    </lineage>
</organism>
<dbReference type="GO" id="GO:0006400">
    <property type="term" value="P:tRNA modification"/>
    <property type="evidence" value="ECO:0007669"/>
    <property type="project" value="InterPro"/>
</dbReference>
<gene>
    <name evidence="3" type="ORF">SISSUDRAFT_1060686</name>
</gene>
<evidence type="ECO:0000256" key="1">
    <source>
        <dbReference type="PROSITE-ProRule" id="PRU00529"/>
    </source>
</evidence>